<dbReference type="InterPro" id="IPR050052">
    <property type="entry name" value="ATP-dep_Clp_protease_ClpX"/>
</dbReference>
<dbReference type="NCBIfam" id="TIGR00390">
    <property type="entry name" value="hslU"/>
    <property type="match status" value="1"/>
</dbReference>
<comment type="caution">
    <text evidence="8">The sequence shown here is derived from an EMBL/GenBank/DDBJ whole genome shotgun (WGS) entry which is preliminary data.</text>
</comment>
<feature type="compositionally biased region" description="Basic and acidic residues" evidence="5">
    <location>
        <begin position="188"/>
        <end position="199"/>
    </location>
</feature>
<dbReference type="GO" id="GO:0051603">
    <property type="term" value="P:proteolysis involved in protein catabolic process"/>
    <property type="evidence" value="ECO:0007669"/>
    <property type="project" value="TreeGrafter"/>
</dbReference>
<dbReference type="GO" id="GO:0016887">
    <property type="term" value="F:ATP hydrolysis activity"/>
    <property type="evidence" value="ECO:0007669"/>
    <property type="project" value="InterPro"/>
</dbReference>
<dbReference type="Gene3D" id="1.10.8.60">
    <property type="match status" value="1"/>
</dbReference>
<comment type="similarity">
    <text evidence="1">Belongs to the ClpX chaperone family. HslU subfamily.</text>
</comment>
<dbReference type="EMBL" id="VGIY01000094">
    <property type="protein sequence ID" value="MBM3317232.1"/>
    <property type="molecule type" value="Genomic_DNA"/>
</dbReference>
<organism evidence="8 9">
    <name type="scientific">Eiseniibacteriota bacterium</name>
    <dbReference type="NCBI Taxonomy" id="2212470"/>
    <lineage>
        <taxon>Bacteria</taxon>
        <taxon>Candidatus Eiseniibacteriota</taxon>
    </lineage>
</organism>
<dbReference type="InterPro" id="IPR004491">
    <property type="entry name" value="HslU"/>
</dbReference>
<protein>
    <submittedName>
        <fullName evidence="8">ATP-dependent protease ATPase subunit HslU</fullName>
    </submittedName>
</protein>
<dbReference type="Pfam" id="PF07724">
    <property type="entry name" value="AAA_2"/>
    <property type="match status" value="1"/>
</dbReference>
<dbReference type="AlphaFoldDB" id="A0A937XBC1"/>
<dbReference type="SMART" id="SM01086">
    <property type="entry name" value="ClpB_D2-small"/>
    <property type="match status" value="1"/>
</dbReference>
<evidence type="ECO:0000256" key="1">
    <source>
        <dbReference type="ARBA" id="ARBA00009771"/>
    </source>
</evidence>
<evidence type="ECO:0000256" key="5">
    <source>
        <dbReference type="SAM" id="MobiDB-lite"/>
    </source>
</evidence>
<dbReference type="PANTHER" id="PTHR48102">
    <property type="entry name" value="ATP-DEPENDENT CLP PROTEASE ATP-BINDING SUBUNIT CLPX-LIKE, MITOCHONDRIAL-RELATED"/>
    <property type="match status" value="1"/>
</dbReference>
<evidence type="ECO:0000256" key="4">
    <source>
        <dbReference type="ARBA" id="ARBA00023186"/>
    </source>
</evidence>
<proteinExistence type="inferred from homology"/>
<reference evidence="8" key="1">
    <citation type="submission" date="2019-03" db="EMBL/GenBank/DDBJ databases">
        <title>Lake Tanganyika Metagenome-Assembled Genomes (MAGs).</title>
        <authorList>
            <person name="Tran P."/>
        </authorList>
    </citation>
    <scope>NUCLEOTIDE SEQUENCE</scope>
    <source>
        <strain evidence="8">M_DeepCast_400m_m2_100</strain>
    </source>
</reference>
<keyword evidence="4" id="KW-0143">Chaperone</keyword>
<dbReference type="GO" id="GO:0008233">
    <property type="term" value="F:peptidase activity"/>
    <property type="evidence" value="ECO:0007669"/>
    <property type="project" value="UniProtKB-KW"/>
</dbReference>
<sequence length="492" mass="54129">MPVEQAAARRERPPATAGIPELTPSQIVRQLDRYIVGQTEAKRCVAIALRNRYRRRLVGSAIRDEILPNNIIMIGPTGVGKTEIARRLARLAGAPFLKVEATKFTEVGYVGRDVESLVRDLVEIGVNMVREEMAARVAAQARRHVERRLLALLLPPRARRHARPPDAVAPSLFGAACGEGDDDGGGGDAREAHGGEPLAECRREPLRRQLREGLLEDHEVEIDIEADPSPALFEPASPSALGAMERDLPEHLQALLPTGRRRRKMTLGEARRLLLQRETGKLVDMDKVVEVALERVQHSGIVFIDEIDKIAFPGAGAGPEVSRRGVQRDLLPVIEGCRVATRYGLVKTDYILFIAAGSFHACKPADLIPELQGRFPIRVELAALGERDLARILTEPENALLKQYAALLATEGVALRFSGDAVTEIAAIAARINEQSESIGARRLHTVLTTLLEEILFEVPEACLGEIRVDAAMVRRRLHNVLEDADLSRYIL</sequence>
<evidence type="ECO:0000256" key="2">
    <source>
        <dbReference type="ARBA" id="ARBA00022741"/>
    </source>
</evidence>
<feature type="domain" description="AAA+ ATPase" evidence="6">
    <location>
        <begin position="67"/>
        <end position="385"/>
    </location>
</feature>
<dbReference type="Pfam" id="PF00004">
    <property type="entry name" value="AAA"/>
    <property type="match status" value="1"/>
</dbReference>
<evidence type="ECO:0000313" key="9">
    <source>
        <dbReference type="Proteomes" id="UP000748308"/>
    </source>
</evidence>
<dbReference type="NCBIfam" id="NF003544">
    <property type="entry name" value="PRK05201.1"/>
    <property type="match status" value="1"/>
</dbReference>
<dbReference type="Gene3D" id="1.10.8.10">
    <property type="entry name" value="DNA helicase RuvA subunit, C-terminal domain"/>
    <property type="match status" value="1"/>
</dbReference>
<dbReference type="Proteomes" id="UP000748308">
    <property type="component" value="Unassembled WGS sequence"/>
</dbReference>
<dbReference type="InterPro" id="IPR003959">
    <property type="entry name" value="ATPase_AAA_core"/>
</dbReference>
<dbReference type="InterPro" id="IPR027417">
    <property type="entry name" value="P-loop_NTPase"/>
</dbReference>
<gene>
    <name evidence="8" type="primary">hslU</name>
    <name evidence="8" type="ORF">FJY75_05220</name>
</gene>
<evidence type="ECO:0000259" key="6">
    <source>
        <dbReference type="SMART" id="SM00382"/>
    </source>
</evidence>
<accession>A0A937XBC1</accession>
<keyword evidence="2" id="KW-0547">Nucleotide-binding</keyword>
<evidence type="ECO:0000313" key="8">
    <source>
        <dbReference type="EMBL" id="MBM3317232.1"/>
    </source>
</evidence>
<dbReference type="InterPro" id="IPR019489">
    <property type="entry name" value="Clp_ATPase_C"/>
</dbReference>
<dbReference type="Gene3D" id="3.40.50.300">
    <property type="entry name" value="P-loop containing nucleotide triphosphate hydrolases"/>
    <property type="match status" value="2"/>
</dbReference>
<feature type="region of interest" description="Disordered" evidence="5">
    <location>
        <begin position="179"/>
        <end position="199"/>
    </location>
</feature>
<dbReference type="SMART" id="SM00382">
    <property type="entry name" value="AAA"/>
    <property type="match status" value="1"/>
</dbReference>
<evidence type="ECO:0000259" key="7">
    <source>
        <dbReference type="SMART" id="SM01086"/>
    </source>
</evidence>
<keyword evidence="8" id="KW-0645">Protease</keyword>
<feature type="domain" description="Clp ATPase C-terminal" evidence="7">
    <location>
        <begin position="384"/>
        <end position="478"/>
    </location>
</feature>
<dbReference type="GO" id="GO:0005524">
    <property type="term" value="F:ATP binding"/>
    <property type="evidence" value="ECO:0007669"/>
    <property type="project" value="UniProtKB-KW"/>
</dbReference>
<keyword evidence="3" id="KW-0067">ATP-binding</keyword>
<evidence type="ECO:0000256" key="3">
    <source>
        <dbReference type="ARBA" id="ARBA00022840"/>
    </source>
</evidence>
<dbReference type="SUPFAM" id="SSF52540">
    <property type="entry name" value="P-loop containing nucleoside triphosphate hydrolases"/>
    <property type="match status" value="1"/>
</dbReference>
<dbReference type="InterPro" id="IPR003593">
    <property type="entry name" value="AAA+_ATPase"/>
</dbReference>
<dbReference type="PANTHER" id="PTHR48102:SF3">
    <property type="entry name" value="ATP-DEPENDENT PROTEASE ATPASE SUBUNIT HSLU"/>
    <property type="match status" value="1"/>
</dbReference>
<dbReference type="GO" id="GO:0009376">
    <property type="term" value="C:HslUV protease complex"/>
    <property type="evidence" value="ECO:0007669"/>
    <property type="project" value="InterPro"/>
</dbReference>
<name>A0A937XBC1_UNCEI</name>
<keyword evidence="8" id="KW-0378">Hydrolase</keyword>